<dbReference type="InterPro" id="IPR006015">
    <property type="entry name" value="Universal_stress_UspA"/>
</dbReference>
<proteinExistence type="inferred from homology"/>
<dbReference type="AlphaFoldDB" id="A0A343TMY7"/>
<dbReference type="PANTHER" id="PTHR46268:SF6">
    <property type="entry name" value="UNIVERSAL STRESS PROTEIN UP12"/>
    <property type="match status" value="1"/>
</dbReference>
<dbReference type="InterPro" id="IPR006016">
    <property type="entry name" value="UspA"/>
</dbReference>
<evidence type="ECO:0000256" key="1">
    <source>
        <dbReference type="ARBA" id="ARBA00008791"/>
    </source>
</evidence>
<dbReference type="RefSeq" id="WP_119820770.1">
    <property type="nucleotide sequence ID" value="NZ_CP025066.1"/>
</dbReference>
<sequence>MYDTILVPIDGSDESYSAAEEAVELVAADGVLHALFVIEELPMYRRSGKAGKFDEGDPERHDRAEAAIERASTLADEAGIDCETAILEGVPSREIVDYAESIDADAIVLGKRGLSAAASDMLGSTTERVIRSADTTVVSVPC</sequence>
<organism evidence="3 4">
    <name type="scientific">Halalkaliarchaeum desulfuricum</name>
    <dbReference type="NCBI Taxonomy" id="2055893"/>
    <lineage>
        <taxon>Archaea</taxon>
        <taxon>Methanobacteriati</taxon>
        <taxon>Methanobacteriota</taxon>
        <taxon>Stenosarchaea group</taxon>
        <taxon>Halobacteria</taxon>
        <taxon>Halobacteriales</taxon>
        <taxon>Haloferacaceae</taxon>
        <taxon>Halalkaliarchaeum</taxon>
    </lineage>
</organism>
<reference evidence="4" key="1">
    <citation type="submission" date="2017-11" db="EMBL/GenBank/DDBJ databases">
        <title>Phenotypic and genomic properties of facultatively anaerobic sulfur-reducing natronoarchaea from hypersaline soda lakes.</title>
        <authorList>
            <person name="Sorokin D.Y."/>
            <person name="Kublanov I.V."/>
            <person name="Roman P."/>
            <person name="Sinninghe Damste J.S."/>
            <person name="Golyshin P.N."/>
            <person name="Rojo D."/>
            <person name="Ciordia S."/>
            <person name="Mena M.D.C."/>
            <person name="Ferrer M."/>
            <person name="Messina E."/>
            <person name="Smedile F."/>
            <person name="La Spada G."/>
            <person name="La Cono V."/>
            <person name="Yakimov M.M."/>
        </authorList>
    </citation>
    <scope>NUCLEOTIDE SEQUENCE [LARGE SCALE GENOMIC DNA]</scope>
    <source>
        <strain evidence="4">AArc-Sl</strain>
    </source>
</reference>
<dbReference type="InterPro" id="IPR014729">
    <property type="entry name" value="Rossmann-like_a/b/a_fold"/>
</dbReference>
<dbReference type="KEGG" id="hdf:AArcSl_2844"/>
<dbReference type="PANTHER" id="PTHR46268">
    <property type="entry name" value="STRESS RESPONSE PROTEIN NHAX"/>
    <property type="match status" value="1"/>
</dbReference>
<dbReference type="PRINTS" id="PR01438">
    <property type="entry name" value="UNVRSLSTRESS"/>
</dbReference>
<evidence type="ECO:0000259" key="2">
    <source>
        <dbReference type="Pfam" id="PF00582"/>
    </source>
</evidence>
<evidence type="ECO:0000313" key="3">
    <source>
        <dbReference type="EMBL" id="AUX10459.1"/>
    </source>
</evidence>
<dbReference type="EMBL" id="CP025066">
    <property type="protein sequence ID" value="AUX10459.1"/>
    <property type="molecule type" value="Genomic_DNA"/>
</dbReference>
<dbReference type="Gene3D" id="3.40.50.620">
    <property type="entry name" value="HUPs"/>
    <property type="match status" value="1"/>
</dbReference>
<name>A0A343TMY7_9EURY</name>
<dbReference type="Pfam" id="PF00582">
    <property type="entry name" value="Usp"/>
    <property type="match status" value="1"/>
</dbReference>
<comment type="similarity">
    <text evidence="1">Belongs to the universal stress protein A family.</text>
</comment>
<accession>A0A343TMY7</accession>
<dbReference type="GeneID" id="37879201"/>
<dbReference type="SUPFAM" id="SSF52402">
    <property type="entry name" value="Adenine nucleotide alpha hydrolases-like"/>
    <property type="match status" value="1"/>
</dbReference>
<dbReference type="CDD" id="cd00293">
    <property type="entry name" value="USP-like"/>
    <property type="match status" value="1"/>
</dbReference>
<feature type="domain" description="UspA" evidence="2">
    <location>
        <begin position="1"/>
        <end position="141"/>
    </location>
</feature>
<dbReference type="OrthoDB" id="105697at2157"/>
<keyword evidence="4" id="KW-1185">Reference proteome</keyword>
<protein>
    <submittedName>
        <fullName evidence="3">Universal stress protein UspA</fullName>
    </submittedName>
</protein>
<gene>
    <name evidence="3" type="primary">uspA30</name>
    <name evidence="3" type="ORF">AArcSl_2844</name>
</gene>
<evidence type="ECO:0000313" key="4">
    <source>
        <dbReference type="Proteomes" id="UP000263012"/>
    </source>
</evidence>
<dbReference type="Proteomes" id="UP000263012">
    <property type="component" value="Chromosome"/>
</dbReference>